<gene>
    <name evidence="2" type="ORF">TRUGW13939_00846</name>
</gene>
<organism evidence="2 3">
    <name type="scientific">Talaromyces rugulosus</name>
    <name type="common">Penicillium rugulosum</name>
    <dbReference type="NCBI Taxonomy" id="121627"/>
    <lineage>
        <taxon>Eukaryota</taxon>
        <taxon>Fungi</taxon>
        <taxon>Dikarya</taxon>
        <taxon>Ascomycota</taxon>
        <taxon>Pezizomycotina</taxon>
        <taxon>Eurotiomycetes</taxon>
        <taxon>Eurotiomycetidae</taxon>
        <taxon>Eurotiales</taxon>
        <taxon>Trichocomaceae</taxon>
        <taxon>Talaromyces</taxon>
        <taxon>Talaromyces sect. Islandici</taxon>
    </lineage>
</organism>
<keyword evidence="3" id="KW-1185">Reference proteome</keyword>
<protein>
    <submittedName>
        <fullName evidence="2">Uncharacterized protein</fullName>
    </submittedName>
</protein>
<proteinExistence type="predicted"/>
<dbReference type="KEGG" id="trg:TRUGW13939_00846"/>
<name>A0A7H8QIN6_TALRU</name>
<reference evidence="3" key="1">
    <citation type="submission" date="2020-06" db="EMBL/GenBank/DDBJ databases">
        <title>A chromosome-scale genome assembly of Talaromyces rugulosus W13939.</title>
        <authorList>
            <person name="Wang B."/>
            <person name="Guo L."/>
            <person name="Ye K."/>
            <person name="Wang L."/>
        </authorList>
    </citation>
    <scope>NUCLEOTIDE SEQUENCE [LARGE SCALE GENOMIC DNA]</scope>
    <source>
        <strain evidence="3">W13939</strain>
    </source>
</reference>
<dbReference type="OrthoDB" id="4223515at2759"/>
<dbReference type="EMBL" id="CP055898">
    <property type="protein sequence ID" value="QKX53766.1"/>
    <property type="molecule type" value="Genomic_DNA"/>
</dbReference>
<evidence type="ECO:0000313" key="3">
    <source>
        <dbReference type="Proteomes" id="UP000509510"/>
    </source>
</evidence>
<evidence type="ECO:0000256" key="1">
    <source>
        <dbReference type="SAM" id="Coils"/>
    </source>
</evidence>
<dbReference type="Proteomes" id="UP000509510">
    <property type="component" value="Chromosome I"/>
</dbReference>
<dbReference type="GeneID" id="55988359"/>
<dbReference type="AlphaFoldDB" id="A0A7H8QIN6"/>
<evidence type="ECO:0000313" key="2">
    <source>
        <dbReference type="EMBL" id="QKX53766.1"/>
    </source>
</evidence>
<dbReference type="RefSeq" id="XP_035339945.1">
    <property type="nucleotide sequence ID" value="XM_035484052.1"/>
</dbReference>
<accession>A0A7H8QIN6</accession>
<feature type="coiled-coil region" evidence="1">
    <location>
        <begin position="79"/>
        <end position="106"/>
    </location>
</feature>
<keyword evidence="1" id="KW-0175">Coiled coil</keyword>
<sequence length="254" mass="28814">MALGVQSQRSYAQVVGSPPKHQPWQAIFRIENIQTPPPQPRGLQQVSGYLTEHVYPAPGGLIFQDPSKRMGNQDGLDSFDRLFREMDEMKQQLRAMGEDNRQTKKNFLDMRAWELQQAARAAAQPQRYWLPVGVRAERNRFVHGGNVALDIQAIESLHDMNQRAGATAGFEVFYGRTLAEVGPRFHDVPDAVVSAFNFRGDLTRLEVWKYHPGKEESVRLCDQIITAWLNGVGNPALDPQIGKMYDRLMQIMPV</sequence>